<reference evidence="1" key="1">
    <citation type="submission" date="2025-02" db="EMBL/GenBank/DDBJ databases">
        <authorList>
            <consortium name="NCBI Genome Project"/>
        </authorList>
    </citation>
    <scope>NUCLEOTIDE SEQUENCE</scope>
</reference>
<dbReference type="KEGG" id="ang:An12g08290"/>
<dbReference type="RefSeq" id="XP_059601917.1">
    <property type="nucleotide sequence ID" value="XM_059743579.1"/>
</dbReference>
<accession>A0AAJ8BQB5</accession>
<name>A0AAJ8BQB5_ASPNG</name>
<gene>
    <name evidence="1" type="ORF">An12g08290</name>
</gene>
<dbReference type="AlphaFoldDB" id="A0AAJ8BQB5"/>
<reference evidence="1" key="2">
    <citation type="submission" date="2025-08" db="UniProtKB">
        <authorList>
            <consortium name="RefSeq"/>
        </authorList>
    </citation>
    <scope>IDENTIFICATION</scope>
</reference>
<organism evidence="1">
    <name type="scientific">Aspergillus niger</name>
    <dbReference type="NCBI Taxonomy" id="5061"/>
    <lineage>
        <taxon>Eukaryota</taxon>
        <taxon>Fungi</taxon>
        <taxon>Dikarya</taxon>
        <taxon>Ascomycota</taxon>
        <taxon>Pezizomycotina</taxon>
        <taxon>Eurotiomycetes</taxon>
        <taxon>Eurotiomycetidae</taxon>
        <taxon>Eurotiales</taxon>
        <taxon>Aspergillaceae</taxon>
        <taxon>Aspergillus</taxon>
        <taxon>Aspergillus subgen. Circumdati</taxon>
    </lineage>
</organism>
<dbReference type="GeneID" id="84592673"/>
<sequence length="89" mass="10142">MAVRLNCRRGYLQDPRSYTMHIDQEEAATCHENTTLQLSGQLPGDQICARLGPSCFRARYNVEPAMKRCSPTHHDEELPLMAVSLSIYF</sequence>
<protein>
    <submittedName>
        <fullName evidence="1">Uncharacterized protein</fullName>
    </submittedName>
</protein>
<dbReference type="VEuPathDB" id="FungiDB:An12g08290"/>
<evidence type="ECO:0000313" key="1">
    <source>
        <dbReference type="RefSeq" id="XP_059601917.1"/>
    </source>
</evidence>
<proteinExistence type="predicted"/>